<accession>A0A2K9EAB7</accession>
<reference evidence="1 2" key="1">
    <citation type="submission" date="2017-12" db="EMBL/GenBank/DDBJ databases">
        <title>Complete genome sequence of Herbivorax saccincola GGR1, a novel Cellulosome-producing hydrolytic bacterium in a thermophilic biogas plant, established by Illumina and Nanopore MinION sequencing.</title>
        <authorList>
            <person name="Pechtl A."/>
            <person name="Ruckert C."/>
            <person name="Koeck D.E."/>
            <person name="Maus I."/>
            <person name="Winkler A."/>
            <person name="Kalinowski J."/>
            <person name="Puhler A."/>
            <person name="Schwarz W.W."/>
            <person name="Zverlov V.V."/>
            <person name="Schluter A."/>
            <person name="Liebl W."/>
        </authorList>
    </citation>
    <scope>NUCLEOTIDE SEQUENCE [LARGE SCALE GENOMIC DNA]</scope>
    <source>
        <strain evidence="2">SR1</strain>
    </source>
</reference>
<evidence type="ECO:0000313" key="1">
    <source>
        <dbReference type="EMBL" id="AUG56085.1"/>
    </source>
</evidence>
<dbReference type="KEGG" id="hsc:HVS_00525"/>
<dbReference type="EMBL" id="CP025197">
    <property type="protein sequence ID" value="AUG56085.1"/>
    <property type="molecule type" value="Genomic_DNA"/>
</dbReference>
<proteinExistence type="predicted"/>
<dbReference type="Proteomes" id="UP000233534">
    <property type="component" value="Chromosome"/>
</dbReference>
<protein>
    <submittedName>
        <fullName evidence="1">Uncharacterized protein</fullName>
    </submittedName>
</protein>
<organism evidence="1 2">
    <name type="scientific">Acetivibrio saccincola</name>
    <dbReference type="NCBI Taxonomy" id="1677857"/>
    <lineage>
        <taxon>Bacteria</taxon>
        <taxon>Bacillati</taxon>
        <taxon>Bacillota</taxon>
        <taxon>Clostridia</taxon>
        <taxon>Eubacteriales</taxon>
        <taxon>Oscillospiraceae</taxon>
        <taxon>Acetivibrio</taxon>
    </lineage>
</organism>
<keyword evidence="2" id="KW-1185">Reference proteome</keyword>
<dbReference type="AlphaFoldDB" id="A0A2K9EAB7"/>
<name>A0A2K9EAB7_9FIRM</name>
<evidence type="ECO:0000313" key="2">
    <source>
        <dbReference type="Proteomes" id="UP000233534"/>
    </source>
</evidence>
<gene>
    <name evidence="1" type="ORF">HVS_00525</name>
</gene>
<sequence length="37" mass="4358">MTNTLIYTENSQLFTEGGNILWKLLMLESEKLIQKEK</sequence>